<dbReference type="EMBL" id="BAABAL010000026">
    <property type="protein sequence ID" value="GAA4034064.1"/>
    <property type="molecule type" value="Genomic_DNA"/>
</dbReference>
<dbReference type="RefSeq" id="WP_344884720.1">
    <property type="nucleotide sequence ID" value="NZ_BAABAL010000026.1"/>
</dbReference>
<protein>
    <recommendedName>
        <fullName evidence="8">MtN3 and saliva related transmembrane protein</fullName>
    </recommendedName>
</protein>
<evidence type="ECO:0000313" key="6">
    <source>
        <dbReference type="EMBL" id="GAA4034064.1"/>
    </source>
</evidence>
<evidence type="ECO:0008006" key="8">
    <source>
        <dbReference type="Google" id="ProtNLM"/>
    </source>
</evidence>
<accession>A0ABP7U0V9</accession>
<keyword evidence="2 5" id="KW-0812">Transmembrane</keyword>
<evidence type="ECO:0000256" key="2">
    <source>
        <dbReference type="ARBA" id="ARBA00022692"/>
    </source>
</evidence>
<evidence type="ECO:0000256" key="5">
    <source>
        <dbReference type="SAM" id="Phobius"/>
    </source>
</evidence>
<dbReference type="InterPro" id="IPR006603">
    <property type="entry name" value="PQ-loop_rpt"/>
</dbReference>
<dbReference type="InterPro" id="IPR047662">
    <property type="entry name" value="SemiSWEET"/>
</dbReference>
<proteinExistence type="predicted"/>
<gene>
    <name evidence="6" type="ORF">GCM10022247_68920</name>
</gene>
<evidence type="ECO:0000313" key="7">
    <source>
        <dbReference type="Proteomes" id="UP001501747"/>
    </source>
</evidence>
<evidence type="ECO:0000256" key="4">
    <source>
        <dbReference type="ARBA" id="ARBA00023136"/>
    </source>
</evidence>
<keyword evidence="4 5" id="KW-0472">Membrane</keyword>
<dbReference type="Proteomes" id="UP001501747">
    <property type="component" value="Unassembled WGS sequence"/>
</dbReference>
<evidence type="ECO:0000256" key="3">
    <source>
        <dbReference type="ARBA" id="ARBA00022989"/>
    </source>
</evidence>
<feature type="transmembrane region" description="Helical" evidence="5">
    <location>
        <begin position="57"/>
        <end position="76"/>
    </location>
</feature>
<feature type="transmembrane region" description="Helical" evidence="5">
    <location>
        <begin position="33"/>
        <end position="50"/>
    </location>
</feature>
<name>A0ABP7U0V9_9PSEU</name>
<keyword evidence="3 5" id="KW-1133">Transmembrane helix</keyword>
<reference evidence="7" key="1">
    <citation type="journal article" date="2019" name="Int. J. Syst. Evol. Microbiol.">
        <title>The Global Catalogue of Microorganisms (GCM) 10K type strain sequencing project: providing services to taxonomists for standard genome sequencing and annotation.</title>
        <authorList>
            <consortium name="The Broad Institute Genomics Platform"/>
            <consortium name="The Broad Institute Genome Sequencing Center for Infectious Disease"/>
            <person name="Wu L."/>
            <person name="Ma J."/>
        </authorList>
    </citation>
    <scope>NUCLEOTIDE SEQUENCE [LARGE SCALE GENOMIC DNA]</scope>
    <source>
        <strain evidence="7">JCM 17342</strain>
    </source>
</reference>
<organism evidence="6 7">
    <name type="scientific">Allokutzneria multivorans</name>
    <dbReference type="NCBI Taxonomy" id="1142134"/>
    <lineage>
        <taxon>Bacteria</taxon>
        <taxon>Bacillati</taxon>
        <taxon>Actinomycetota</taxon>
        <taxon>Actinomycetes</taxon>
        <taxon>Pseudonocardiales</taxon>
        <taxon>Pseudonocardiaceae</taxon>
        <taxon>Allokutzneria</taxon>
    </lineage>
</organism>
<dbReference type="Pfam" id="PF04193">
    <property type="entry name" value="PQ-loop"/>
    <property type="match status" value="1"/>
</dbReference>
<sequence>MTVFGLVAGALTMLSFLPQVLRTARTRSAGDLSWGWLLLFGGGVGMWAVYGIATGDVPVAVTNVITLGLVSVLVVLKVRTREVEV</sequence>
<comment type="caution">
    <text evidence="6">The sequence shown here is derived from an EMBL/GenBank/DDBJ whole genome shotgun (WGS) entry which is preliminary data.</text>
</comment>
<dbReference type="Gene3D" id="1.20.1280.290">
    <property type="match status" value="1"/>
</dbReference>
<comment type="subcellular location">
    <subcellularLocation>
        <location evidence="1">Membrane</location>
        <topology evidence="1">Multi-pass membrane protein</topology>
    </subcellularLocation>
</comment>
<dbReference type="NCBIfam" id="NF037968">
    <property type="entry name" value="SemiSWEET_2"/>
    <property type="match status" value="1"/>
</dbReference>
<evidence type="ECO:0000256" key="1">
    <source>
        <dbReference type="ARBA" id="ARBA00004141"/>
    </source>
</evidence>
<keyword evidence="7" id="KW-1185">Reference proteome</keyword>